<keyword evidence="4" id="KW-1185">Reference proteome</keyword>
<dbReference type="AlphaFoldDB" id="A0A9W7E1W3"/>
<proteinExistence type="inferred from homology"/>
<name>A0A9W7E1W3_9STRA</name>
<dbReference type="PANTHER" id="PTHR23035:SF2">
    <property type="entry name" value="KIAA1430 HOMOLOGUE"/>
    <property type="match status" value="1"/>
</dbReference>
<evidence type="ECO:0000256" key="1">
    <source>
        <dbReference type="ARBA" id="ARBA00008315"/>
    </source>
</evidence>
<protein>
    <submittedName>
        <fullName evidence="3">Uncharacterized protein</fullName>
    </submittedName>
</protein>
<accession>A0A9W7E1W3</accession>
<feature type="region of interest" description="Disordered" evidence="2">
    <location>
        <begin position="331"/>
        <end position="381"/>
    </location>
</feature>
<evidence type="ECO:0000313" key="3">
    <source>
        <dbReference type="EMBL" id="GMH64984.1"/>
    </source>
</evidence>
<dbReference type="InterPro" id="IPR038791">
    <property type="entry name" value="Cfap97/Hemingway"/>
</dbReference>
<gene>
    <name evidence="3" type="ORF">TrLO_g5253</name>
</gene>
<dbReference type="InterPro" id="IPR029488">
    <property type="entry name" value="Hmw/CFAP97"/>
</dbReference>
<evidence type="ECO:0000256" key="2">
    <source>
        <dbReference type="SAM" id="MobiDB-lite"/>
    </source>
</evidence>
<evidence type="ECO:0000313" key="4">
    <source>
        <dbReference type="Proteomes" id="UP001165122"/>
    </source>
</evidence>
<dbReference type="PANTHER" id="PTHR23035">
    <property type="entry name" value="CILIA- AND FLAGELLA-ASSOCIATED PROTEIN 97-RELATED"/>
    <property type="match status" value="1"/>
</dbReference>
<feature type="compositionally biased region" description="Polar residues" evidence="2">
    <location>
        <begin position="352"/>
        <end position="374"/>
    </location>
</feature>
<dbReference type="Proteomes" id="UP001165122">
    <property type="component" value="Unassembled WGS sequence"/>
</dbReference>
<dbReference type="Pfam" id="PF13879">
    <property type="entry name" value="Hmw_CFAP97"/>
    <property type="match status" value="1"/>
</dbReference>
<comment type="similarity">
    <text evidence="1">Belongs to the CFAP97 family.</text>
</comment>
<comment type="caution">
    <text evidence="3">The sequence shown here is derived from an EMBL/GenBank/DDBJ whole genome shotgun (WGS) entry which is preliminary data.</text>
</comment>
<reference evidence="4" key="1">
    <citation type="journal article" date="2023" name="Commun. Biol.">
        <title>Genome analysis of Parmales, the sister group of diatoms, reveals the evolutionary specialization of diatoms from phago-mixotrophs to photoautotrophs.</title>
        <authorList>
            <person name="Ban H."/>
            <person name="Sato S."/>
            <person name="Yoshikawa S."/>
            <person name="Yamada K."/>
            <person name="Nakamura Y."/>
            <person name="Ichinomiya M."/>
            <person name="Sato N."/>
            <person name="Blanc-Mathieu R."/>
            <person name="Endo H."/>
            <person name="Kuwata A."/>
            <person name="Ogata H."/>
        </authorList>
    </citation>
    <scope>NUCLEOTIDE SEQUENCE [LARGE SCALE GENOMIC DNA]</scope>
    <source>
        <strain evidence="4">NIES 3700</strain>
    </source>
</reference>
<dbReference type="EMBL" id="BRXW01000548">
    <property type="protein sequence ID" value="GMH64984.1"/>
    <property type="molecule type" value="Genomic_DNA"/>
</dbReference>
<dbReference type="OrthoDB" id="2163395at2759"/>
<sequence length="381" mass="41312">MLTVDRKIPWGRPAEDVIARRRERKGHNMHRQRLKDSRAQVDRDVPDTTSMKHLRNRAKKRQMADDRLQQIANENRKLMGKMAAIMRKKGPGAKSPTKPKARGEAIYNAPPLNAVTRRNEQSRIARENRAILARIRNGKNTKSHYDHGELGKEEKRRLRYIKNISKSYQRDIRVKKATARKNMMMASVPTMGGLNQGSIDSAGMGGGYGSVLEGGMSLSLHTAKQIREDVATQRGMPLPDIISRRPGETHRPVMKMPQVGVPGKSVGGGSVASQSKFVLSHKGAGATGNASIGSQGSFGFGQEFGNSLTDAGAGSPGPEFGEAGAAFAGGEWGDYDYNSADGGNFPGRGYSAANSNRPNTTAQSGRPTTTAQSERSQESKS</sequence>
<organism evidence="3 4">
    <name type="scientific">Triparma laevis f. longispina</name>
    <dbReference type="NCBI Taxonomy" id="1714387"/>
    <lineage>
        <taxon>Eukaryota</taxon>
        <taxon>Sar</taxon>
        <taxon>Stramenopiles</taxon>
        <taxon>Ochrophyta</taxon>
        <taxon>Bolidophyceae</taxon>
        <taxon>Parmales</taxon>
        <taxon>Triparmaceae</taxon>
        <taxon>Triparma</taxon>
    </lineage>
</organism>